<keyword evidence="9" id="KW-1185">Reference proteome</keyword>
<dbReference type="CDD" id="cd00201">
    <property type="entry name" value="WW"/>
    <property type="match status" value="1"/>
</dbReference>
<keyword evidence="4" id="KW-0539">Nucleus</keyword>
<keyword evidence="2 8" id="KW-0489">Methyltransferase</keyword>
<dbReference type="Proteomes" id="UP000054359">
    <property type="component" value="Unassembled WGS sequence"/>
</dbReference>
<feature type="region of interest" description="Disordered" evidence="5">
    <location>
        <begin position="669"/>
        <end position="732"/>
    </location>
</feature>
<dbReference type="PROSITE" id="PS50868">
    <property type="entry name" value="POST_SET"/>
    <property type="match status" value="1"/>
</dbReference>
<evidence type="ECO:0000256" key="4">
    <source>
        <dbReference type="ARBA" id="ARBA00023242"/>
    </source>
</evidence>
<evidence type="ECO:0000259" key="6">
    <source>
        <dbReference type="PROSITE" id="PS50020"/>
    </source>
</evidence>
<protein>
    <submittedName>
        <fullName evidence="8">Histone-lysine N-methyltransferase SETD2</fullName>
    </submittedName>
</protein>
<dbReference type="PANTHER" id="PTHR46711:SF1">
    <property type="entry name" value="HISTONE-LYSINE N-METHYLTRANSFERASE SETD2"/>
    <property type="match status" value="1"/>
</dbReference>
<feature type="region of interest" description="Disordered" evidence="5">
    <location>
        <begin position="372"/>
        <end position="397"/>
    </location>
</feature>
<evidence type="ECO:0000313" key="9">
    <source>
        <dbReference type="Proteomes" id="UP000054359"/>
    </source>
</evidence>
<evidence type="ECO:0000256" key="3">
    <source>
        <dbReference type="ARBA" id="ARBA00022679"/>
    </source>
</evidence>
<dbReference type="InterPro" id="IPR036020">
    <property type="entry name" value="WW_dom_sf"/>
</dbReference>
<proteinExistence type="predicted"/>
<feature type="non-terminal residue" evidence="8">
    <location>
        <position position="841"/>
    </location>
</feature>
<dbReference type="PROSITE" id="PS01159">
    <property type="entry name" value="WW_DOMAIN_1"/>
    <property type="match status" value="1"/>
</dbReference>
<evidence type="ECO:0000313" key="8">
    <source>
        <dbReference type="EMBL" id="KFM79909.1"/>
    </source>
</evidence>
<evidence type="ECO:0000256" key="5">
    <source>
        <dbReference type="SAM" id="MobiDB-lite"/>
    </source>
</evidence>
<dbReference type="AlphaFoldDB" id="A0A087URC0"/>
<dbReference type="SUPFAM" id="SSF82199">
    <property type="entry name" value="SET domain"/>
    <property type="match status" value="1"/>
</dbReference>
<feature type="region of interest" description="Disordered" evidence="5">
    <location>
        <begin position="244"/>
        <end position="275"/>
    </location>
</feature>
<feature type="compositionally biased region" description="Polar residues" evidence="5">
    <location>
        <begin position="250"/>
        <end position="271"/>
    </location>
</feature>
<dbReference type="Pfam" id="PF08236">
    <property type="entry name" value="SRI"/>
    <property type="match status" value="1"/>
</dbReference>
<sequence length="841" mass="93584">MSAGEELTLDYQFQRYGREAQKCYCGSDKCSGYIGGAKQISIDAYGANKSGTSRRKKGSDDKKREWEDLTLEEEIEKLNGSKGLRNKEETLKLARLMVRADDPVTRHQLLDIIIKTEEQACLRLFLDYHGLPLMWSWMADNVGLDLKAKILQVLALLPISNKTMLRDSKVMSVVEKWLQECSGSKNSVSAISTDSSALNPATEENTEPISKKLKVDFSDCETDSSGSQKVDDNPSESTASIIENVVSPDGETQSEPSKENNSADAQQTECTVSEDDQLSGLKMNISNMATELLSNWKNLKELFRIPRLEQQKRREDELEADHKVIPELPPEIKIPMAEPAGDQIQVVISGKICNFSENVKSFDYQDNNMKLEDNPRKAGRSNPLFPLPKLPNRHFMKRGVDKAGPRKLREDSPSGSVTPLFPANIPLPGAQVSTRPPLLPSPNIFEPSHFNFPPPVNPPATPLQHLDPAPQVMFSPQMVYPQPQVPFMGPTATSGIPPPTTAVPPPTLSLPSLLQTPPPNVGMPPCQPLNPNLPPNPSNYLLPPNMPPASVVPSSSQFIPGQTSTVSNYPQNANPFGNQNPPFYYIQQPPPLSNSGPPASYTENVPVQTTAASLQVQTTNALPVQTTTSVTVQPPAPAVKEEPKPVKLPKNWRTATDSEGNVYYYHSITRQTQWDPPDENQVEEDSADEDSDSEESESSDTPTYDEPKVVSVKRSKRKSKKRKTTKTSPDTSVAFPVRPEIAKKIKELFRTKMSSFIVHCLNAYRKPDCTVGRITSNEDFKYLARKLTHYTMTKELKQCKNVEDLDCNETVMHKAKDFIKKYMAKYGSQYCRKERASPTEE</sequence>
<feature type="compositionally biased region" description="Basic residues" evidence="5">
    <location>
        <begin position="711"/>
        <end position="725"/>
    </location>
</feature>
<evidence type="ECO:0000259" key="7">
    <source>
        <dbReference type="PROSITE" id="PS50868"/>
    </source>
</evidence>
<dbReference type="Pfam" id="PF00397">
    <property type="entry name" value="WW"/>
    <property type="match status" value="1"/>
</dbReference>
<dbReference type="EMBL" id="KK121170">
    <property type="protein sequence ID" value="KFM79909.1"/>
    <property type="molecule type" value="Genomic_DNA"/>
</dbReference>
<dbReference type="OMA" id="RMFDEIY"/>
<feature type="domain" description="WW" evidence="6">
    <location>
        <begin position="646"/>
        <end position="679"/>
    </location>
</feature>
<dbReference type="SUPFAM" id="SSF51045">
    <property type="entry name" value="WW domain"/>
    <property type="match status" value="1"/>
</dbReference>
<dbReference type="InterPro" id="IPR013257">
    <property type="entry name" value="SRI"/>
</dbReference>
<dbReference type="InterPro" id="IPR038190">
    <property type="entry name" value="SRI_sf"/>
</dbReference>
<evidence type="ECO:0000256" key="2">
    <source>
        <dbReference type="ARBA" id="ARBA00022603"/>
    </source>
</evidence>
<name>A0A087URC0_STEMI</name>
<feature type="region of interest" description="Disordered" evidence="5">
    <location>
        <begin position="187"/>
        <end position="212"/>
    </location>
</feature>
<feature type="region of interest" description="Disordered" evidence="5">
    <location>
        <begin position="627"/>
        <end position="654"/>
    </location>
</feature>
<dbReference type="InterPro" id="IPR042294">
    <property type="entry name" value="SETD2_animal"/>
</dbReference>
<dbReference type="STRING" id="407821.A0A087URC0"/>
<evidence type="ECO:0000256" key="1">
    <source>
        <dbReference type="ARBA" id="ARBA00004123"/>
    </source>
</evidence>
<accession>A0A087URC0</accession>
<dbReference type="GO" id="GO:0005694">
    <property type="term" value="C:chromosome"/>
    <property type="evidence" value="ECO:0007669"/>
    <property type="project" value="InterPro"/>
</dbReference>
<feature type="domain" description="Post-SET" evidence="7">
    <location>
        <begin position="19"/>
        <end position="35"/>
    </location>
</feature>
<dbReference type="GO" id="GO:0032259">
    <property type="term" value="P:methylation"/>
    <property type="evidence" value="ECO:0007669"/>
    <property type="project" value="UniProtKB-KW"/>
</dbReference>
<comment type="subcellular location">
    <subcellularLocation>
        <location evidence="1">Nucleus</location>
    </subcellularLocation>
</comment>
<dbReference type="PROSITE" id="PS50020">
    <property type="entry name" value="WW_DOMAIN_2"/>
    <property type="match status" value="1"/>
</dbReference>
<dbReference type="SMART" id="SM00508">
    <property type="entry name" value="PostSET"/>
    <property type="match status" value="1"/>
</dbReference>
<dbReference type="PANTHER" id="PTHR46711">
    <property type="entry name" value="HISTONE-LYSINE N-METHYLTRANSFERASE SETD2"/>
    <property type="match status" value="1"/>
</dbReference>
<dbReference type="OrthoDB" id="6428191at2759"/>
<organism evidence="8 9">
    <name type="scientific">Stegodyphus mimosarum</name>
    <name type="common">African social velvet spider</name>
    <dbReference type="NCBI Taxonomy" id="407821"/>
    <lineage>
        <taxon>Eukaryota</taxon>
        <taxon>Metazoa</taxon>
        <taxon>Ecdysozoa</taxon>
        <taxon>Arthropoda</taxon>
        <taxon>Chelicerata</taxon>
        <taxon>Arachnida</taxon>
        <taxon>Araneae</taxon>
        <taxon>Araneomorphae</taxon>
        <taxon>Entelegynae</taxon>
        <taxon>Eresoidea</taxon>
        <taxon>Eresidae</taxon>
        <taxon>Stegodyphus</taxon>
    </lineage>
</organism>
<dbReference type="InterPro" id="IPR001202">
    <property type="entry name" value="WW_dom"/>
</dbReference>
<gene>
    <name evidence="8" type="ORF">X975_21532</name>
</gene>
<dbReference type="SMART" id="SM00456">
    <property type="entry name" value="WW"/>
    <property type="match status" value="1"/>
</dbReference>
<dbReference type="GO" id="GO:0005634">
    <property type="term" value="C:nucleus"/>
    <property type="evidence" value="ECO:0007669"/>
    <property type="project" value="TreeGrafter"/>
</dbReference>
<dbReference type="Gene3D" id="1.10.1740.100">
    <property type="entry name" value="Set2, Rpb1 interacting domain"/>
    <property type="match status" value="1"/>
</dbReference>
<keyword evidence="3 8" id="KW-0808">Transferase</keyword>
<dbReference type="Gene3D" id="2.170.270.10">
    <property type="entry name" value="SET domain"/>
    <property type="match status" value="1"/>
</dbReference>
<dbReference type="GO" id="GO:0046975">
    <property type="term" value="F:histone H3K36 methyltransferase activity"/>
    <property type="evidence" value="ECO:0007669"/>
    <property type="project" value="InterPro"/>
</dbReference>
<dbReference type="InterPro" id="IPR003616">
    <property type="entry name" value="Post-SET_dom"/>
</dbReference>
<feature type="compositionally biased region" description="Polar residues" evidence="5">
    <location>
        <begin position="187"/>
        <end position="203"/>
    </location>
</feature>
<reference evidence="8 9" key="1">
    <citation type="submission" date="2013-11" db="EMBL/GenBank/DDBJ databases">
        <title>Genome sequencing of Stegodyphus mimosarum.</title>
        <authorList>
            <person name="Bechsgaard J."/>
        </authorList>
    </citation>
    <scope>NUCLEOTIDE SEQUENCE [LARGE SCALE GENOMIC DNA]</scope>
</reference>
<feature type="compositionally biased region" description="Acidic residues" evidence="5">
    <location>
        <begin position="676"/>
        <end position="698"/>
    </location>
</feature>
<dbReference type="GO" id="GO:0006355">
    <property type="term" value="P:regulation of DNA-templated transcription"/>
    <property type="evidence" value="ECO:0007669"/>
    <property type="project" value="InterPro"/>
</dbReference>
<dbReference type="Gene3D" id="2.20.70.10">
    <property type="match status" value="1"/>
</dbReference>
<dbReference type="InterPro" id="IPR046341">
    <property type="entry name" value="SET_dom_sf"/>
</dbReference>